<feature type="active site" evidence="2">
    <location>
        <position position="131"/>
    </location>
</feature>
<organism evidence="4 5">
    <name type="scientific">Carboxydichorda subterranea</name>
    <dbReference type="NCBI Taxonomy" id="3109565"/>
    <lineage>
        <taxon>Bacteria</taxon>
        <taxon>Bacillati</taxon>
        <taxon>Bacillota</taxon>
        <taxon>Limnochordia</taxon>
        <taxon>Limnochordales</taxon>
        <taxon>Geochordaceae</taxon>
        <taxon>Carboxydichorda</taxon>
    </lineage>
</organism>
<dbReference type="RefSeq" id="WP_324717671.1">
    <property type="nucleotide sequence ID" value="NZ_CP141615.1"/>
</dbReference>
<comment type="cofactor">
    <cofactor evidence="2">
        <name>Fe(2+)</name>
        <dbReference type="ChEBI" id="CHEBI:29033"/>
    </cofactor>
    <text evidence="2">Binds 1 Fe(2+) ion.</text>
</comment>
<evidence type="ECO:0000256" key="2">
    <source>
        <dbReference type="HAMAP-Rule" id="MF_00163"/>
    </source>
</evidence>
<feature type="compositionally biased region" description="Basic and acidic residues" evidence="3">
    <location>
        <begin position="150"/>
        <end position="162"/>
    </location>
</feature>
<evidence type="ECO:0000313" key="4">
    <source>
        <dbReference type="EMBL" id="WRP18398.1"/>
    </source>
</evidence>
<dbReference type="PANTHER" id="PTHR10458:SF22">
    <property type="entry name" value="PEPTIDE DEFORMYLASE"/>
    <property type="match status" value="1"/>
</dbReference>
<dbReference type="PRINTS" id="PR01576">
    <property type="entry name" value="PDEFORMYLASE"/>
</dbReference>
<dbReference type="PANTHER" id="PTHR10458">
    <property type="entry name" value="PEPTIDE DEFORMYLASE"/>
    <property type="match status" value="1"/>
</dbReference>
<keyword evidence="2" id="KW-0648">Protein biosynthesis</keyword>
<protein>
    <recommendedName>
        <fullName evidence="2">Peptide deformylase</fullName>
        <shortName evidence="2">PDF</shortName>
        <ecNumber evidence="2">3.5.1.88</ecNumber>
    </recommendedName>
    <alternativeName>
        <fullName evidence="2">Polypeptide deformylase</fullName>
    </alternativeName>
</protein>
<dbReference type="EC" id="3.5.1.88" evidence="2"/>
<name>A0ABZ1C068_9FIRM</name>
<dbReference type="NCBIfam" id="TIGR00079">
    <property type="entry name" value="pept_deformyl"/>
    <property type="match status" value="1"/>
</dbReference>
<feature type="binding site" evidence="2">
    <location>
        <position position="88"/>
    </location>
    <ligand>
        <name>Fe cation</name>
        <dbReference type="ChEBI" id="CHEBI:24875"/>
    </ligand>
</feature>
<keyword evidence="5" id="KW-1185">Reference proteome</keyword>
<accession>A0ABZ1C068</accession>
<dbReference type="SUPFAM" id="SSF56420">
    <property type="entry name" value="Peptide deformylase"/>
    <property type="match status" value="1"/>
</dbReference>
<keyword evidence="2" id="KW-0479">Metal-binding</keyword>
<dbReference type="InterPro" id="IPR036821">
    <property type="entry name" value="Peptide_deformylase_sf"/>
</dbReference>
<evidence type="ECO:0000256" key="3">
    <source>
        <dbReference type="SAM" id="MobiDB-lite"/>
    </source>
</evidence>
<dbReference type="Gene3D" id="3.90.45.10">
    <property type="entry name" value="Peptide deformylase"/>
    <property type="match status" value="1"/>
</dbReference>
<feature type="binding site" evidence="2">
    <location>
        <position position="130"/>
    </location>
    <ligand>
        <name>Fe cation</name>
        <dbReference type="ChEBI" id="CHEBI:24875"/>
    </ligand>
</feature>
<dbReference type="Proteomes" id="UP001332192">
    <property type="component" value="Chromosome"/>
</dbReference>
<dbReference type="NCBIfam" id="NF001159">
    <property type="entry name" value="PRK00150.1-3"/>
    <property type="match status" value="1"/>
</dbReference>
<reference evidence="4 5" key="1">
    <citation type="journal article" date="2024" name="Front. Microbiol.">
        <title>Novel thermophilic genera Geochorda gen. nov. and Carboxydochorda gen. nov. from the deep terrestrial subsurface reveal the ecophysiological diversity in the class Limnochordia.</title>
        <authorList>
            <person name="Karnachuk O.V."/>
            <person name="Lukina A.P."/>
            <person name="Avakyan M.R."/>
            <person name="Kadnikov V.V."/>
            <person name="Begmatov S."/>
            <person name="Beletsky A.V."/>
            <person name="Vlasova K.G."/>
            <person name="Novikov A.A."/>
            <person name="Shcherbakova V.A."/>
            <person name="Mardanov A.V."/>
            <person name="Ravin N.V."/>
        </authorList>
    </citation>
    <scope>NUCLEOTIDE SEQUENCE [LARGE SCALE GENOMIC DNA]</scope>
    <source>
        <strain evidence="4 5">L945</strain>
    </source>
</reference>
<dbReference type="PIRSF" id="PIRSF004749">
    <property type="entry name" value="Pep_def"/>
    <property type="match status" value="1"/>
</dbReference>
<sequence length="187" mass="20459">MAVLPILRIGAPVLRQKAKPVQRVTRRHRKLIEDMRETMEKAPGVGLAANQVGVLERIVVVDPGDRFMALINPEILTSEGSDVDVEGCLSIPGVTGYVERAARIRIRALDERGRPLELDAEGYLARIIQHEVDHLDGVLFIDRASRIVQEEEGEASGREEGAPPRQLGQAAVVGSPGPDRPERGNRA</sequence>
<dbReference type="HAMAP" id="MF_00163">
    <property type="entry name" value="Pep_deformylase"/>
    <property type="match status" value="1"/>
</dbReference>
<comment type="similarity">
    <text evidence="1 2">Belongs to the polypeptide deformylase family.</text>
</comment>
<dbReference type="EMBL" id="CP141615">
    <property type="protein sequence ID" value="WRP18398.1"/>
    <property type="molecule type" value="Genomic_DNA"/>
</dbReference>
<keyword evidence="2" id="KW-0408">Iron</keyword>
<keyword evidence="2 4" id="KW-0378">Hydrolase</keyword>
<evidence type="ECO:0000256" key="1">
    <source>
        <dbReference type="ARBA" id="ARBA00010759"/>
    </source>
</evidence>
<dbReference type="CDD" id="cd00487">
    <property type="entry name" value="Pep_deformylase"/>
    <property type="match status" value="1"/>
</dbReference>
<dbReference type="Pfam" id="PF01327">
    <property type="entry name" value="Pep_deformylase"/>
    <property type="match status" value="1"/>
</dbReference>
<comment type="catalytic activity">
    <reaction evidence="2">
        <text>N-terminal N-formyl-L-methionyl-[peptide] + H2O = N-terminal L-methionyl-[peptide] + formate</text>
        <dbReference type="Rhea" id="RHEA:24420"/>
        <dbReference type="Rhea" id="RHEA-COMP:10639"/>
        <dbReference type="Rhea" id="RHEA-COMP:10640"/>
        <dbReference type="ChEBI" id="CHEBI:15377"/>
        <dbReference type="ChEBI" id="CHEBI:15740"/>
        <dbReference type="ChEBI" id="CHEBI:49298"/>
        <dbReference type="ChEBI" id="CHEBI:64731"/>
        <dbReference type="EC" id="3.5.1.88"/>
    </reaction>
</comment>
<evidence type="ECO:0000313" key="5">
    <source>
        <dbReference type="Proteomes" id="UP001332192"/>
    </source>
</evidence>
<proteinExistence type="inferred from homology"/>
<gene>
    <name evidence="2 4" type="primary">def</name>
    <name evidence="4" type="ORF">U7230_05145</name>
</gene>
<comment type="function">
    <text evidence="2">Removes the formyl group from the N-terminal Met of newly synthesized proteins. Requires at least a dipeptide for an efficient rate of reaction. N-terminal L-methionine is a prerequisite for activity but the enzyme has broad specificity at other positions.</text>
</comment>
<feature type="binding site" evidence="2">
    <location>
        <position position="134"/>
    </location>
    <ligand>
        <name>Fe cation</name>
        <dbReference type="ChEBI" id="CHEBI:24875"/>
    </ligand>
</feature>
<dbReference type="GO" id="GO:0042586">
    <property type="term" value="F:peptide deformylase activity"/>
    <property type="evidence" value="ECO:0007669"/>
    <property type="project" value="UniProtKB-EC"/>
</dbReference>
<feature type="region of interest" description="Disordered" evidence="3">
    <location>
        <begin position="150"/>
        <end position="187"/>
    </location>
</feature>
<dbReference type="InterPro" id="IPR023635">
    <property type="entry name" value="Peptide_deformylase"/>
</dbReference>